<dbReference type="Gene3D" id="3.30.1950.10">
    <property type="entry name" value="wza like domain"/>
    <property type="match status" value="1"/>
</dbReference>
<evidence type="ECO:0000256" key="4">
    <source>
        <dbReference type="SAM" id="Phobius"/>
    </source>
</evidence>
<keyword evidence="2" id="KW-0175">Coiled coil</keyword>
<proteinExistence type="predicted"/>
<feature type="domain" description="Polysaccharide export protein N-terminal" evidence="6">
    <location>
        <begin position="175"/>
        <end position="239"/>
    </location>
</feature>
<evidence type="ECO:0000313" key="8">
    <source>
        <dbReference type="EMBL" id="EIM78392.1"/>
    </source>
</evidence>
<protein>
    <submittedName>
        <fullName evidence="8">Soluble ligand binding domain-containing protein</fullName>
    </submittedName>
</protein>
<evidence type="ECO:0000256" key="3">
    <source>
        <dbReference type="SAM" id="MobiDB-lite"/>
    </source>
</evidence>
<reference evidence="8 9" key="1">
    <citation type="submission" date="2012-05" db="EMBL/GenBank/DDBJ databases">
        <title>Genome sequence of Nitritalea halalkaliphila LW7.</title>
        <authorList>
            <person name="Jangir P.K."/>
            <person name="Singh A."/>
            <person name="Shivaji S."/>
            <person name="Sharma R."/>
        </authorList>
    </citation>
    <scope>NUCLEOTIDE SEQUENCE [LARGE SCALE GENOMIC DNA]</scope>
    <source>
        <strain evidence="8 9">LW7</strain>
    </source>
</reference>
<evidence type="ECO:0000256" key="1">
    <source>
        <dbReference type="ARBA" id="ARBA00022729"/>
    </source>
</evidence>
<feature type="domain" description="Soluble ligand binding" evidence="7">
    <location>
        <begin position="263"/>
        <end position="307"/>
    </location>
</feature>
<dbReference type="Pfam" id="PF02563">
    <property type="entry name" value="Poly_export"/>
    <property type="match status" value="1"/>
</dbReference>
<evidence type="ECO:0000259" key="6">
    <source>
        <dbReference type="Pfam" id="PF02563"/>
    </source>
</evidence>
<feature type="domain" description="Soluble ligand binding" evidence="7">
    <location>
        <begin position="428"/>
        <end position="477"/>
    </location>
</feature>
<keyword evidence="4" id="KW-0812">Transmembrane</keyword>
<dbReference type="RefSeq" id="WP_009053613.1">
    <property type="nucleotide sequence ID" value="NZ_AJYA01000007.1"/>
</dbReference>
<dbReference type="InterPro" id="IPR049712">
    <property type="entry name" value="Poly_export"/>
</dbReference>
<dbReference type="PANTHER" id="PTHR33619">
    <property type="entry name" value="POLYSACCHARIDE EXPORT PROTEIN GFCE-RELATED"/>
    <property type="match status" value="1"/>
</dbReference>
<feature type="chain" id="PRO_5003700044" evidence="5">
    <location>
        <begin position="23"/>
        <end position="898"/>
    </location>
</feature>
<dbReference type="PANTHER" id="PTHR33619:SF3">
    <property type="entry name" value="POLYSACCHARIDE EXPORT PROTEIN GFCE-RELATED"/>
    <property type="match status" value="1"/>
</dbReference>
<feature type="compositionally biased region" description="Basic and acidic residues" evidence="3">
    <location>
        <begin position="78"/>
        <end position="91"/>
    </location>
</feature>
<dbReference type="InterPro" id="IPR003715">
    <property type="entry name" value="Poly_export_N"/>
</dbReference>
<accession>I5C990</accession>
<dbReference type="Pfam" id="PF10531">
    <property type="entry name" value="SLBB"/>
    <property type="match status" value="5"/>
</dbReference>
<dbReference type="STRING" id="1189621.A3SI_03940"/>
<organism evidence="8 9">
    <name type="scientific">Nitritalea halalkaliphila LW7</name>
    <dbReference type="NCBI Taxonomy" id="1189621"/>
    <lineage>
        <taxon>Bacteria</taxon>
        <taxon>Pseudomonadati</taxon>
        <taxon>Bacteroidota</taxon>
        <taxon>Cytophagia</taxon>
        <taxon>Cytophagales</taxon>
        <taxon>Cyclobacteriaceae</taxon>
        <taxon>Nitritalea</taxon>
    </lineage>
</organism>
<dbReference type="EMBL" id="AJYA01000007">
    <property type="protein sequence ID" value="EIM78392.1"/>
    <property type="molecule type" value="Genomic_DNA"/>
</dbReference>
<dbReference type="InterPro" id="IPR019554">
    <property type="entry name" value="Soluble_ligand-bd"/>
</dbReference>
<feature type="signal peptide" evidence="5">
    <location>
        <begin position="1"/>
        <end position="22"/>
    </location>
</feature>
<sequence length="898" mass="100032">MNVIRYFLTTLLTIGCACLLQAQQLNDLRNLQVDQLSDRQLVQLLERAAEEGLSENQLLDLARAQGLPERQRQALAQRLRELPKTGGRRAEGNSTREGTMRGTLRTREERTGASVLGAQATLNRGQLVGEQADSLSLSQVLAGFDGLSPLQKQIFGYSLFEGAAEAFAPNYNLATPSNYVLGPGDEIFVEIYGASENSLTWQINPEGQVLLPQLGPLTLAGLTVEEAKERLRERLAGQYAGLRARPADTFLALRVGNTRSIQVTLVGDVKRPGTYQLPAFAQTFNALYAAGGPTENGSFRMIQLYRGNSLLATLDLYAFILEGSHAGNRLLQDNDVIVIPPYQQRVAWEGAVRRPGLYELRPEERLDALLRFSGGPAAGAFTERLQVQRKEAGQQRLLSVRKEAFSSFALADGDRIAVAEALERIENRVQVTGSVFRAGAYMLAEGMGVRALIQEAEGLREDAFTARATLYRVGTDMQQEALELDLGAILSGQQPDISLRREDVLFVRSIFDLQEEVFVQISGEVNRPGPFPFRRNMTVGELILRAGGLRQSGSLERVEIARRAKGPDGTHVMELIPLDLPEDWALSDAEAQVPLMAFDHVFVRQKAGFRREQLVEIQGEVAFPGTYALRTPNERISDVIARAGGLTDFAYAPGATLIRRTEFYQERTDFERKERILRQIVRRMEEAELNEADQVFLARLQRTLADKALLEEELSEERLLRNASAKFREERLRSDRMAFGEENELAEQESAFLFRQQELVGIDLAQILSSPGSAGNLRLEEGDIIRVPKELQTVRIRGEVLFPTTVRYREYSGLPAYITRSGGYSEQARKRKAYVVYANGDVKRTRSFLFMRFHPTIAPGSEIIVPKKPERERLPAQAWVGLATGLASLGLIIANIVQ</sequence>
<evidence type="ECO:0000256" key="5">
    <source>
        <dbReference type="SAM" id="SignalP"/>
    </source>
</evidence>
<feature type="domain" description="Soluble ligand binding" evidence="7">
    <location>
        <begin position="519"/>
        <end position="569"/>
    </location>
</feature>
<keyword evidence="4" id="KW-1133">Transmembrane helix</keyword>
<dbReference type="PROSITE" id="PS51257">
    <property type="entry name" value="PROKAR_LIPOPROTEIN"/>
    <property type="match status" value="1"/>
</dbReference>
<dbReference type="Gene3D" id="3.10.560.10">
    <property type="entry name" value="Outer membrane lipoprotein wza domain like"/>
    <property type="match status" value="6"/>
</dbReference>
<feature type="domain" description="Soluble ligand binding" evidence="7">
    <location>
        <begin position="350"/>
        <end position="393"/>
    </location>
</feature>
<feature type="coiled-coil region" evidence="2">
    <location>
        <begin position="670"/>
        <end position="717"/>
    </location>
</feature>
<name>I5C990_9BACT</name>
<feature type="region of interest" description="Disordered" evidence="3">
    <location>
        <begin position="78"/>
        <end position="103"/>
    </location>
</feature>
<dbReference type="Proteomes" id="UP000005551">
    <property type="component" value="Unassembled WGS sequence"/>
</dbReference>
<dbReference type="GO" id="GO:0015159">
    <property type="term" value="F:polysaccharide transmembrane transporter activity"/>
    <property type="evidence" value="ECO:0007669"/>
    <property type="project" value="InterPro"/>
</dbReference>
<feature type="transmembrane region" description="Helical" evidence="4">
    <location>
        <begin position="878"/>
        <end position="897"/>
    </location>
</feature>
<dbReference type="OrthoDB" id="9808948at2"/>
<dbReference type="AlphaFoldDB" id="I5C990"/>
<keyword evidence="1 5" id="KW-0732">Signal</keyword>
<evidence type="ECO:0000256" key="2">
    <source>
        <dbReference type="SAM" id="Coils"/>
    </source>
</evidence>
<evidence type="ECO:0000313" key="9">
    <source>
        <dbReference type="Proteomes" id="UP000005551"/>
    </source>
</evidence>
<comment type="caution">
    <text evidence="8">The sequence shown here is derived from an EMBL/GenBank/DDBJ whole genome shotgun (WGS) entry which is preliminary data.</text>
</comment>
<evidence type="ECO:0000259" key="7">
    <source>
        <dbReference type="Pfam" id="PF10531"/>
    </source>
</evidence>
<keyword evidence="4" id="KW-0472">Membrane</keyword>
<feature type="domain" description="Soluble ligand binding" evidence="7">
    <location>
        <begin position="615"/>
        <end position="660"/>
    </location>
</feature>
<gene>
    <name evidence="8" type="ORF">A3SI_03940</name>
</gene>
<keyword evidence="9" id="KW-1185">Reference proteome</keyword>